<feature type="compositionally biased region" description="Basic and acidic residues" evidence="1">
    <location>
        <begin position="147"/>
        <end position="158"/>
    </location>
</feature>
<evidence type="ECO:0000313" key="2">
    <source>
        <dbReference type="EMBL" id="KFG30202.1"/>
    </source>
</evidence>
<feature type="region of interest" description="Disordered" evidence="1">
    <location>
        <begin position="136"/>
        <end position="166"/>
    </location>
</feature>
<evidence type="ECO:0000313" key="3">
    <source>
        <dbReference type="Proteomes" id="UP000028828"/>
    </source>
</evidence>
<protein>
    <submittedName>
        <fullName evidence="2">Uncharacterized protein</fullName>
    </submittedName>
</protein>
<comment type="caution">
    <text evidence="2">The sequence shown here is derived from an EMBL/GenBank/DDBJ whole genome shotgun (WGS) entry which is preliminary data.</text>
</comment>
<dbReference type="AlphaFoldDB" id="A0A086JDI4"/>
<evidence type="ECO:0000256" key="1">
    <source>
        <dbReference type="SAM" id="MobiDB-lite"/>
    </source>
</evidence>
<feature type="compositionally biased region" description="Basic and acidic residues" evidence="1">
    <location>
        <begin position="340"/>
        <end position="360"/>
    </location>
</feature>
<feature type="region of interest" description="Disordered" evidence="1">
    <location>
        <begin position="200"/>
        <end position="372"/>
    </location>
</feature>
<organism evidence="2 3">
    <name type="scientific">Toxoplasma gondii p89</name>
    <dbReference type="NCBI Taxonomy" id="943119"/>
    <lineage>
        <taxon>Eukaryota</taxon>
        <taxon>Sar</taxon>
        <taxon>Alveolata</taxon>
        <taxon>Apicomplexa</taxon>
        <taxon>Conoidasida</taxon>
        <taxon>Coccidia</taxon>
        <taxon>Eucoccidiorida</taxon>
        <taxon>Eimeriorina</taxon>
        <taxon>Sarcocystidae</taxon>
        <taxon>Toxoplasma</taxon>
    </lineage>
</organism>
<dbReference type="OrthoDB" id="333961at2759"/>
<reference evidence="2 3" key="1">
    <citation type="submission" date="2014-03" db="EMBL/GenBank/DDBJ databases">
        <authorList>
            <person name="Sibley D."/>
            <person name="Venepally P."/>
            <person name="Karamycheva S."/>
            <person name="Hadjithomas M."/>
            <person name="Khan A."/>
            <person name="Brunk B."/>
            <person name="Roos D."/>
            <person name="Caler E."/>
            <person name="Lorenzi H."/>
        </authorList>
    </citation>
    <scope>NUCLEOTIDE SEQUENCE [LARGE SCALE GENOMIC DNA]</scope>
    <source>
        <strain evidence="3">p89</strain>
    </source>
</reference>
<accession>A0A086JDI4</accession>
<name>A0A086JDI4_TOXGO</name>
<dbReference type="Proteomes" id="UP000028828">
    <property type="component" value="Unassembled WGS sequence"/>
</dbReference>
<dbReference type="EMBL" id="AEYI02002088">
    <property type="protein sequence ID" value="KFG30202.1"/>
    <property type="molecule type" value="Genomic_DNA"/>
</dbReference>
<proteinExistence type="predicted"/>
<gene>
    <name evidence="2" type="ORF">TGP89_306530</name>
</gene>
<sequence>MEMYKHVHACPSRGRCKHGYAVACLHFEVFLFLCFSDSLKSLRSLPRRRRPSTIKMLVSFGLYSEFLAETRDDALHLRGAVSSGELGTGFPSSGASLPEWSSLSSRREANTSDPSVSSFLLRHLLPREGESSLFFSQDEAHAVGPEGRLERHDRRSKTQSEQPQVGGTWCLSEQRDWGDASLACQLYEEDLAFAAASSASSASAGLNPRDVEKPDFTTSACSPDRGVKQSVAGAASPADSLDPSQLAGVQAKVDAVGPSRDLENSRGRTFPETGGPGGVCSSQPAGEASTRGLGCSDTSGPDESAAGVAPSLAFQQAAKSGAPQRRPDFQQNPELGFLDSEVRRPLVAPREESKTQEAHPKPPPSESGFSCGDQGDGDACPFWCVWTRGCFTTKPAFSESKRASLLEEAEAFVARAASGALAVAAGKAADLRLRQTPRHLALYVAQVSSRMFFDPQYRAELMNKYG</sequence>
<dbReference type="VEuPathDB" id="ToxoDB:TGP89_306530"/>